<gene>
    <name evidence="1" type="ORF">DERF_009567</name>
</gene>
<evidence type="ECO:0000313" key="1">
    <source>
        <dbReference type="EMBL" id="KAH9511096.1"/>
    </source>
</evidence>
<dbReference type="EMBL" id="ASGP02000004">
    <property type="protein sequence ID" value="KAH9511096.1"/>
    <property type="molecule type" value="Genomic_DNA"/>
</dbReference>
<reference evidence="1" key="2">
    <citation type="journal article" date="2022" name="Res Sq">
        <title>Comparative Genomics Reveals Insights into the Divergent Evolution of Astigmatic Mites and Household Pest Adaptations.</title>
        <authorList>
            <person name="Xiong Q."/>
            <person name="Wan A.T.-Y."/>
            <person name="Liu X.-Y."/>
            <person name="Fung C.S.-H."/>
            <person name="Xiao X."/>
            <person name="Malainual N."/>
            <person name="Hou J."/>
            <person name="Wang L."/>
            <person name="Wang M."/>
            <person name="Yang K."/>
            <person name="Cui Y."/>
            <person name="Leung E."/>
            <person name="Nong W."/>
            <person name="Shin S.-K."/>
            <person name="Au S."/>
            <person name="Jeong K.Y."/>
            <person name="Chew F.T."/>
            <person name="Hui J."/>
            <person name="Leung T.F."/>
            <person name="Tungtrongchitr A."/>
            <person name="Zhong N."/>
            <person name="Liu Z."/>
            <person name="Tsui S."/>
        </authorList>
    </citation>
    <scope>NUCLEOTIDE SEQUENCE</scope>
    <source>
        <strain evidence="1">Derf</strain>
        <tissue evidence="1">Whole organism</tissue>
    </source>
</reference>
<comment type="caution">
    <text evidence="1">The sequence shown here is derived from an EMBL/GenBank/DDBJ whole genome shotgun (WGS) entry which is preliminary data.</text>
</comment>
<reference evidence="1" key="1">
    <citation type="submission" date="2013-05" db="EMBL/GenBank/DDBJ databases">
        <authorList>
            <person name="Yim A.K.Y."/>
            <person name="Chan T.F."/>
            <person name="Ji K.M."/>
            <person name="Liu X.Y."/>
            <person name="Zhou J.W."/>
            <person name="Li R.Q."/>
            <person name="Yang K.Y."/>
            <person name="Li J."/>
            <person name="Li M."/>
            <person name="Law P.T.W."/>
            <person name="Wu Y.L."/>
            <person name="Cai Z.L."/>
            <person name="Qin H."/>
            <person name="Bao Y."/>
            <person name="Leung R.K.K."/>
            <person name="Ng P.K.S."/>
            <person name="Zou J."/>
            <person name="Zhong X.J."/>
            <person name="Ran P.X."/>
            <person name="Zhong N.S."/>
            <person name="Liu Z.G."/>
            <person name="Tsui S.K.W."/>
        </authorList>
    </citation>
    <scope>NUCLEOTIDE SEQUENCE</scope>
    <source>
        <strain evidence="1">Derf</strain>
        <tissue evidence="1">Whole organism</tissue>
    </source>
</reference>
<accession>A0A922HZG1</accession>
<proteinExistence type="predicted"/>
<evidence type="ECO:0000313" key="2">
    <source>
        <dbReference type="Proteomes" id="UP000790347"/>
    </source>
</evidence>
<dbReference type="AlphaFoldDB" id="A0A922HZG1"/>
<protein>
    <submittedName>
        <fullName evidence="1">Uncharacterized protein</fullName>
    </submittedName>
</protein>
<name>A0A922HZG1_DERFA</name>
<keyword evidence="2" id="KW-1185">Reference proteome</keyword>
<organism evidence="1 2">
    <name type="scientific">Dermatophagoides farinae</name>
    <name type="common">American house dust mite</name>
    <dbReference type="NCBI Taxonomy" id="6954"/>
    <lineage>
        <taxon>Eukaryota</taxon>
        <taxon>Metazoa</taxon>
        <taxon>Ecdysozoa</taxon>
        <taxon>Arthropoda</taxon>
        <taxon>Chelicerata</taxon>
        <taxon>Arachnida</taxon>
        <taxon>Acari</taxon>
        <taxon>Acariformes</taxon>
        <taxon>Sarcoptiformes</taxon>
        <taxon>Astigmata</taxon>
        <taxon>Psoroptidia</taxon>
        <taxon>Analgoidea</taxon>
        <taxon>Pyroglyphidae</taxon>
        <taxon>Dermatophagoidinae</taxon>
        <taxon>Dermatophagoides</taxon>
    </lineage>
</organism>
<sequence>MLPITIGHSSKFLSINQPTDQRKLPDFGRFCIHQTSPQVFFSFFIKTTSPSTVIDSQQNKLPPQYIQLIQSI</sequence>
<dbReference type="Proteomes" id="UP000790347">
    <property type="component" value="Unassembled WGS sequence"/>
</dbReference>